<dbReference type="InterPro" id="IPR036188">
    <property type="entry name" value="FAD/NAD-bd_sf"/>
</dbReference>
<evidence type="ECO:0000256" key="6">
    <source>
        <dbReference type="SAM" id="MobiDB-lite"/>
    </source>
</evidence>
<dbReference type="SUPFAM" id="SSF51905">
    <property type="entry name" value="FAD/NAD(P)-binding domain"/>
    <property type="match status" value="1"/>
</dbReference>
<dbReference type="PANTHER" id="PTHR13789">
    <property type="entry name" value="MONOOXYGENASE"/>
    <property type="match status" value="1"/>
</dbReference>
<comment type="caution">
    <text evidence="8">The sequence shown here is derived from an EMBL/GenBank/DDBJ whole genome shotgun (WGS) entry which is preliminary data.</text>
</comment>
<keyword evidence="9" id="KW-1185">Reference proteome</keyword>
<keyword evidence="2" id="KW-0285">Flavoprotein</keyword>
<feature type="domain" description="FAD-binding" evidence="7">
    <location>
        <begin position="25"/>
        <end position="358"/>
    </location>
</feature>
<feature type="compositionally biased region" description="Basic and acidic residues" evidence="6">
    <location>
        <begin position="367"/>
        <end position="380"/>
    </location>
</feature>
<dbReference type="Proteomes" id="UP000010411">
    <property type="component" value="Unassembled WGS sequence"/>
</dbReference>
<evidence type="ECO:0000256" key="4">
    <source>
        <dbReference type="ARBA" id="ARBA00023002"/>
    </source>
</evidence>
<dbReference type="SUPFAM" id="SSF54373">
    <property type="entry name" value="FAD-linked reductases, C-terminal domain"/>
    <property type="match status" value="1"/>
</dbReference>
<dbReference type="GO" id="GO:0071949">
    <property type="term" value="F:FAD binding"/>
    <property type="evidence" value="ECO:0007669"/>
    <property type="project" value="InterPro"/>
</dbReference>
<evidence type="ECO:0000313" key="8">
    <source>
        <dbReference type="EMBL" id="EKX64410.1"/>
    </source>
</evidence>
<accession>L1KVB8</accession>
<protein>
    <submittedName>
        <fullName evidence="8">FAD binding domain protein</fullName>
    </submittedName>
</protein>
<dbReference type="EMBL" id="AEJC01000374">
    <property type="protein sequence ID" value="EKX64410.1"/>
    <property type="molecule type" value="Genomic_DNA"/>
</dbReference>
<dbReference type="PRINTS" id="PR00420">
    <property type="entry name" value="RNGMNOXGNASE"/>
</dbReference>
<proteinExistence type="predicted"/>
<gene>
    <name evidence="8" type="ORF">STRIP9103_00574</name>
</gene>
<evidence type="ECO:0000313" key="9">
    <source>
        <dbReference type="Proteomes" id="UP000010411"/>
    </source>
</evidence>
<sequence>MYARGKSRDGRRRVVMSAWGRGMRAIVVGAGIGGLAATLSLRRAGCEVTLVEQSPRFTEIGAGIQLAPNATRVLRLLGVLDEVAAQATLPSHAEFRTWSDGTTICRYVLGREAEEEFGAPYFQAHRADLHNALVAAVPSESVRLNTLVVGIDQDDDSAYVTTASGDRLGADLVVAADGIRSAARQWLFGADEAVFSRTAAYRALLPAHEVADLDLPDFGIWLGPGRHFVHYWVRRGELLNVVAVFGTDAARESWTARAEPGEQLREFDGWDPRVISVLERTGRLFRYGIHTRVPLTRWNLGRVTLLGDSAHAMVPFQAQGAAQAIVDAAVLGDALTGATPAEVPDALDRYVRRRIGDATSMQARSARAGDDYHLPDGPDARARNARMAAYAAEHRFLPQATTWTAGTPDRQGHDPLARPASPGW</sequence>
<dbReference type="GO" id="GO:0004497">
    <property type="term" value="F:monooxygenase activity"/>
    <property type="evidence" value="ECO:0007669"/>
    <property type="project" value="UniProtKB-KW"/>
</dbReference>
<evidence type="ECO:0000256" key="3">
    <source>
        <dbReference type="ARBA" id="ARBA00022827"/>
    </source>
</evidence>
<feature type="region of interest" description="Disordered" evidence="6">
    <location>
        <begin position="361"/>
        <end position="380"/>
    </location>
</feature>
<keyword evidence="3" id="KW-0274">FAD</keyword>
<keyword evidence="5" id="KW-0503">Monooxygenase</keyword>
<reference evidence="8 9" key="1">
    <citation type="submission" date="2012-11" db="EMBL/GenBank/DDBJ databases">
        <authorList>
            <person name="Huguet-Tapia J.C."/>
            <person name="Durkin A.S."/>
            <person name="Pettis G.S."/>
            <person name="Badger J.H."/>
        </authorList>
    </citation>
    <scope>NUCLEOTIDE SEQUENCE [LARGE SCALE GENOMIC DNA]</scope>
    <source>
        <strain evidence="8 9">91-03</strain>
    </source>
</reference>
<evidence type="ECO:0000256" key="2">
    <source>
        <dbReference type="ARBA" id="ARBA00022630"/>
    </source>
</evidence>
<dbReference type="Gene3D" id="3.50.50.60">
    <property type="entry name" value="FAD/NAD(P)-binding domain"/>
    <property type="match status" value="1"/>
</dbReference>
<organism evidence="8 9">
    <name type="scientific">Streptomyces ipomoeae 91-03</name>
    <dbReference type="NCBI Taxonomy" id="698759"/>
    <lineage>
        <taxon>Bacteria</taxon>
        <taxon>Bacillati</taxon>
        <taxon>Actinomycetota</taxon>
        <taxon>Actinomycetes</taxon>
        <taxon>Kitasatosporales</taxon>
        <taxon>Streptomycetaceae</taxon>
        <taxon>Streptomyces</taxon>
    </lineage>
</organism>
<evidence type="ECO:0000259" key="7">
    <source>
        <dbReference type="Pfam" id="PF01494"/>
    </source>
</evidence>
<dbReference type="PATRIC" id="fig|698759.3.peg.4944"/>
<dbReference type="Pfam" id="PF01494">
    <property type="entry name" value="FAD_binding_3"/>
    <property type="match status" value="1"/>
</dbReference>
<evidence type="ECO:0000256" key="1">
    <source>
        <dbReference type="ARBA" id="ARBA00001974"/>
    </source>
</evidence>
<dbReference type="InterPro" id="IPR002938">
    <property type="entry name" value="FAD-bd"/>
</dbReference>
<dbReference type="PANTHER" id="PTHR13789:SF318">
    <property type="entry name" value="GERANYLGERANYL DIPHOSPHATE REDUCTASE"/>
    <property type="match status" value="1"/>
</dbReference>
<keyword evidence="4" id="KW-0560">Oxidoreductase</keyword>
<comment type="cofactor">
    <cofactor evidence="1">
        <name>FAD</name>
        <dbReference type="ChEBI" id="CHEBI:57692"/>
    </cofactor>
</comment>
<name>L1KVB8_9ACTN</name>
<evidence type="ECO:0000256" key="5">
    <source>
        <dbReference type="ARBA" id="ARBA00023033"/>
    </source>
</evidence>
<dbReference type="InterPro" id="IPR050493">
    <property type="entry name" value="FAD-dep_Monooxygenase_BioMet"/>
</dbReference>
<feature type="region of interest" description="Disordered" evidence="6">
    <location>
        <begin position="402"/>
        <end position="424"/>
    </location>
</feature>
<dbReference type="AlphaFoldDB" id="L1KVB8"/>